<accession>A0A7Z8Y6Y8</accession>
<dbReference type="RefSeq" id="WP_185933494.1">
    <property type="nucleotide sequence ID" value="NZ_UYIO01000001.1"/>
</dbReference>
<sequence>MATQTVLKHTIPEYGDPADMVAAFTAFSNSVHAVIPVNSVAEAQKIVSSAPASAFPLFFSVTPKRSIYAAYEKTAGLERIAGRPTIWDGSMRQTSIPRNKWQNIGLNAPVRIRGDFKLSADNTTLTLPESGIWAINTRARLVTSVSSNPEHRTLLEIRVGSDGFAYRTSTSGEDQLVVNFQKYQSAGTRISVWLYQNMADTLGINGGDLSAVLLAPA</sequence>
<evidence type="ECO:0000313" key="2">
    <source>
        <dbReference type="Proteomes" id="UP000269974"/>
    </source>
</evidence>
<organism evidence="1 2">
    <name type="scientific">Actinobaculum suis</name>
    <dbReference type="NCBI Taxonomy" id="1657"/>
    <lineage>
        <taxon>Bacteria</taxon>
        <taxon>Bacillati</taxon>
        <taxon>Actinomycetota</taxon>
        <taxon>Actinomycetes</taxon>
        <taxon>Actinomycetales</taxon>
        <taxon>Actinomycetaceae</taxon>
        <taxon>Actinobaculum</taxon>
    </lineage>
</organism>
<dbReference type="AlphaFoldDB" id="A0A7Z8Y6Y8"/>
<reference evidence="1 2" key="1">
    <citation type="submission" date="2018-11" db="EMBL/GenBank/DDBJ databases">
        <authorList>
            <consortium name="Pathogen Informatics"/>
        </authorList>
    </citation>
    <scope>NUCLEOTIDE SEQUENCE [LARGE SCALE GENOMIC DNA]</scope>
    <source>
        <strain evidence="1 2">NCTC10327</strain>
    </source>
</reference>
<dbReference type="EMBL" id="UYIO01000001">
    <property type="protein sequence ID" value="VDG75276.1"/>
    <property type="molecule type" value="Genomic_DNA"/>
</dbReference>
<comment type="caution">
    <text evidence="1">The sequence shown here is derived from an EMBL/GenBank/DDBJ whole genome shotgun (WGS) entry which is preliminary data.</text>
</comment>
<gene>
    <name evidence="1" type="ORF">NCTC10327_00004</name>
</gene>
<dbReference type="Proteomes" id="UP000269974">
    <property type="component" value="Unassembled WGS sequence"/>
</dbReference>
<evidence type="ECO:0000313" key="1">
    <source>
        <dbReference type="EMBL" id="VDG75276.1"/>
    </source>
</evidence>
<name>A0A7Z8Y6Y8_9ACTO</name>
<protein>
    <submittedName>
        <fullName evidence="1">Uncharacterized protein</fullName>
    </submittedName>
</protein>
<proteinExistence type="predicted"/>